<keyword evidence="8 9" id="KW-0472">Membrane</keyword>
<feature type="transmembrane region" description="Helical" evidence="9">
    <location>
        <begin position="371"/>
        <end position="392"/>
    </location>
</feature>
<evidence type="ECO:0000256" key="3">
    <source>
        <dbReference type="ARBA" id="ARBA00022448"/>
    </source>
</evidence>
<evidence type="ECO:0000259" key="10">
    <source>
        <dbReference type="PROSITE" id="PS50893"/>
    </source>
</evidence>
<evidence type="ECO:0000256" key="7">
    <source>
        <dbReference type="ARBA" id="ARBA00022989"/>
    </source>
</evidence>
<dbReference type="Pfam" id="PF01061">
    <property type="entry name" value="ABC2_membrane"/>
    <property type="match status" value="1"/>
</dbReference>
<dbReference type="SMART" id="SM00382">
    <property type="entry name" value="AAA"/>
    <property type="match status" value="1"/>
</dbReference>
<protein>
    <submittedName>
        <fullName evidence="11">Putative ABCG protein</fullName>
    </submittedName>
</protein>
<dbReference type="Gene3D" id="3.40.50.300">
    <property type="entry name" value="P-loop containing nucleotide triphosphate hydrolases"/>
    <property type="match status" value="1"/>
</dbReference>
<evidence type="ECO:0000256" key="2">
    <source>
        <dbReference type="ARBA" id="ARBA00005814"/>
    </source>
</evidence>
<dbReference type="AlphaFoldDB" id="A0A0U9HZ98"/>
<feature type="transmembrane region" description="Helical" evidence="9">
    <location>
        <begin position="448"/>
        <end position="472"/>
    </location>
</feature>
<feature type="domain" description="ABC transporter" evidence="10">
    <location>
        <begin position="39"/>
        <end position="279"/>
    </location>
</feature>
<accession>A0A0U9HZ98</accession>
<feature type="transmembrane region" description="Helical" evidence="9">
    <location>
        <begin position="484"/>
        <end position="505"/>
    </location>
</feature>
<keyword evidence="7 9" id="KW-1133">Transmembrane helix</keyword>
<name>A0A0U9HZ98_CHRPP</name>
<evidence type="ECO:0000313" key="11">
    <source>
        <dbReference type="EMBL" id="JAC88905.1"/>
    </source>
</evidence>
<dbReference type="PANTHER" id="PTHR48041:SF105">
    <property type="entry name" value="FI02074P"/>
    <property type="match status" value="1"/>
</dbReference>
<dbReference type="InterPro" id="IPR003593">
    <property type="entry name" value="AAA+_ATPase"/>
</dbReference>
<dbReference type="PROSITE" id="PS50893">
    <property type="entry name" value="ABC_TRANSPORTER_2"/>
    <property type="match status" value="1"/>
</dbReference>
<dbReference type="GO" id="GO:0140359">
    <property type="term" value="F:ABC-type transporter activity"/>
    <property type="evidence" value="ECO:0007669"/>
    <property type="project" value="InterPro"/>
</dbReference>
<dbReference type="InterPro" id="IPR003439">
    <property type="entry name" value="ABC_transporter-like_ATP-bd"/>
</dbReference>
<dbReference type="PANTHER" id="PTHR48041">
    <property type="entry name" value="ABC TRANSPORTER G FAMILY MEMBER 28"/>
    <property type="match status" value="1"/>
</dbReference>
<organism evidence="11">
    <name type="scientific">Chrysomela populi</name>
    <name type="common">Poplar leaf beetle</name>
    <name type="synonym">Melasoma populi</name>
    <dbReference type="NCBI Taxonomy" id="154003"/>
    <lineage>
        <taxon>Eukaryota</taxon>
        <taxon>Metazoa</taxon>
        <taxon>Ecdysozoa</taxon>
        <taxon>Arthropoda</taxon>
        <taxon>Hexapoda</taxon>
        <taxon>Insecta</taxon>
        <taxon>Pterygota</taxon>
        <taxon>Neoptera</taxon>
        <taxon>Endopterygota</taxon>
        <taxon>Coleoptera</taxon>
        <taxon>Polyphaga</taxon>
        <taxon>Cucujiformia</taxon>
        <taxon>Chrysomeloidea</taxon>
        <taxon>Chrysomelidae</taxon>
        <taxon>Chrysomelinae</taxon>
        <taxon>Chrysomelini</taxon>
        <taxon>Chrysomela</taxon>
    </lineage>
</organism>
<keyword evidence="6" id="KW-0067">ATP-binding</keyword>
<evidence type="ECO:0000256" key="6">
    <source>
        <dbReference type="ARBA" id="ARBA00022840"/>
    </source>
</evidence>
<evidence type="ECO:0000256" key="1">
    <source>
        <dbReference type="ARBA" id="ARBA00004141"/>
    </source>
</evidence>
<dbReference type="GO" id="GO:0016887">
    <property type="term" value="F:ATP hydrolysis activity"/>
    <property type="evidence" value="ECO:0007669"/>
    <property type="project" value="InterPro"/>
</dbReference>
<dbReference type="EMBL" id="GARF01000042">
    <property type="protein sequence ID" value="JAC88905.1"/>
    <property type="molecule type" value="mRNA"/>
</dbReference>
<dbReference type="InterPro" id="IPR017871">
    <property type="entry name" value="ABC_transporter-like_CS"/>
</dbReference>
<dbReference type="GO" id="GO:0005886">
    <property type="term" value="C:plasma membrane"/>
    <property type="evidence" value="ECO:0007669"/>
    <property type="project" value="TreeGrafter"/>
</dbReference>
<dbReference type="InterPro" id="IPR027417">
    <property type="entry name" value="P-loop_NTPase"/>
</dbReference>
<dbReference type="InterPro" id="IPR013525">
    <property type="entry name" value="ABC2_TM"/>
</dbReference>
<proteinExistence type="evidence at transcript level"/>
<evidence type="ECO:0000256" key="5">
    <source>
        <dbReference type="ARBA" id="ARBA00022741"/>
    </source>
</evidence>
<dbReference type="SUPFAM" id="SSF52540">
    <property type="entry name" value="P-loop containing nucleoside triphosphate hydrolases"/>
    <property type="match status" value="1"/>
</dbReference>
<feature type="transmembrane region" description="Helical" evidence="9">
    <location>
        <begin position="404"/>
        <end position="427"/>
    </location>
</feature>
<keyword evidence="4 9" id="KW-0812">Transmembrane</keyword>
<reference evidence="11" key="2">
    <citation type="submission" date="2016-01" db="EMBL/GenBank/DDBJ databases">
        <title>Tissue-specific transcript profiling for ABC transporters in the sequestering larvae of the phytophagous leaf beetle Chrysomela populi.</title>
        <authorList>
            <person name="Strauss A.S."/>
            <person name="Wang D."/>
            <person name="Stock M."/>
            <person name="Gretscher R.R."/>
            <person name="Groth M."/>
            <person name="Boland W."/>
            <person name="Burse A."/>
        </authorList>
    </citation>
    <scope>NUCLEOTIDE SEQUENCE</scope>
</reference>
<evidence type="ECO:0000256" key="4">
    <source>
        <dbReference type="ARBA" id="ARBA00022692"/>
    </source>
</evidence>
<comment type="similarity">
    <text evidence="2">Belongs to the ABC transporter superfamily. ABCG family. Eye pigment precursor importer (TC 3.A.1.204) subfamily.</text>
</comment>
<dbReference type="FunFam" id="3.40.50.300:FF:001077">
    <property type="entry name" value="Uncharacterized protein, isoform A"/>
    <property type="match status" value="1"/>
</dbReference>
<feature type="transmembrane region" description="Helical" evidence="9">
    <location>
        <begin position="598"/>
        <end position="618"/>
    </location>
</feature>
<comment type="subcellular location">
    <subcellularLocation>
        <location evidence="1">Membrane</location>
        <topology evidence="1">Multi-pass membrane protein</topology>
    </subcellularLocation>
</comment>
<evidence type="ECO:0000256" key="9">
    <source>
        <dbReference type="SAM" id="Phobius"/>
    </source>
</evidence>
<dbReference type="GO" id="GO:0005524">
    <property type="term" value="F:ATP binding"/>
    <property type="evidence" value="ECO:0007669"/>
    <property type="project" value="UniProtKB-KW"/>
</dbReference>
<evidence type="ECO:0000256" key="8">
    <source>
        <dbReference type="ARBA" id="ARBA00023136"/>
    </source>
</evidence>
<keyword evidence="3" id="KW-0813">Transport</keyword>
<keyword evidence="5" id="KW-0547">Nucleotide-binding</keyword>
<dbReference type="CDD" id="cd03213">
    <property type="entry name" value="ABCG_EPDR"/>
    <property type="match status" value="1"/>
</dbReference>
<dbReference type="PROSITE" id="PS00211">
    <property type="entry name" value="ABC_TRANSPORTER_1"/>
    <property type="match status" value="1"/>
</dbReference>
<feature type="transmembrane region" description="Helical" evidence="9">
    <location>
        <begin position="517"/>
        <end position="537"/>
    </location>
</feature>
<dbReference type="Pfam" id="PF00005">
    <property type="entry name" value="ABC_tran"/>
    <property type="match status" value="1"/>
</dbReference>
<dbReference type="InterPro" id="IPR050352">
    <property type="entry name" value="ABCG_transporters"/>
</dbReference>
<sequence>MTIIDSRPVLEESASESLHCGRKQLKHLDRIARKPPVDIEFQDLVYSIPDSKVKGGWRQLLKSVNGTFRSGELTAIIGPSGAGKSTLLNVLAGYVTAGVKGSIKINKKPRQMRIFHMLSSYIMQEDLVQPRLSVRESMVVAANLKLGSSIDKKDKQAVVDEVLSLLGLQNCVDTRTEHLSGGQRKRLAIALELVNNPPVIFLDEPTTGLDNVSIKQCMELLQKITRQGRTVICTIHQPPASLFQNFDQVYVMANGFCVFNGSPSRLVPYMSLSNCICPPTSTPADFIIEVIQSNPENIDIFQNQIQNGKCNLRNEDKTEPVVQQNHKIYEIYQDTTQAGITPQDIIFPSSCWTQFVILITRMFLQTRRNSSALYIQFFHHLLSGLLVGGIYFGAGDTASQTMSVFKFCILINVFIMYTYVMSPVLIIPTELCPMKREYFNRWYSLRAYFFAMSLVNIPIMIINLLMFLTIVYTMSYQPLELYRFFWFCTVSLTLAICSQGLGLAIGSTFEILNGSVVAPHILAVLLAFAVYGMGYGARVEPVMKVLMSTSYMRYGLVGVTSVIFNKRSPLECDDFYCHYRNPELLMAEMGMPDSNPQHQFYCLLIPLVVFRLLSYLALRYRMTSELRYKIVHYAAKIVKQKET</sequence>
<reference evidence="11" key="1">
    <citation type="journal article" date="2014" name="Proc. R. Soc. B">
        <title>Independently recruited oxidases from the glucose-methanol-choline oxidoreductase family enabled chemical defences in leaf beetle larvae (subtribe Chrysomelina) to evolve.</title>
        <authorList>
            <person name="Rahfeld P."/>
            <person name="Kirsch R."/>
            <person name="Kugel S."/>
            <person name="Wielsch N."/>
            <person name="Stock M."/>
            <person name="Groth M."/>
            <person name="Boland W."/>
            <person name="Burse A."/>
        </authorList>
    </citation>
    <scope>NUCLEOTIDE SEQUENCE</scope>
</reference>